<accession>D3E184</accession>
<evidence type="ECO:0000313" key="2">
    <source>
        <dbReference type="EMBL" id="ADC46367.1"/>
    </source>
</evidence>
<keyword evidence="2" id="KW-0723">Serine/threonine-protein kinase</keyword>
<dbReference type="CDD" id="cd16936">
    <property type="entry name" value="HATPase_RsbW-like"/>
    <property type="match status" value="1"/>
</dbReference>
<dbReference type="HOGENOM" id="CLU_090336_24_2_2"/>
<dbReference type="EMBL" id="CP001719">
    <property type="protein sequence ID" value="ADC46367.1"/>
    <property type="molecule type" value="Genomic_DNA"/>
</dbReference>
<sequence length="125" mass="14618">MNSMNFKVEIDELHRLNEFILNELPHEDFMVNLIVEEIFVNIVNYSQTEYIIVNLDYKEPNLTIEFVDNGIEFNPLSKEDYEAPDSIEDAKIGGLGIHLTKEIADELDYHYEDGENHLMIVKKVE</sequence>
<evidence type="ECO:0000259" key="1">
    <source>
        <dbReference type="Pfam" id="PF13581"/>
    </source>
</evidence>
<dbReference type="Proteomes" id="UP000008680">
    <property type="component" value="Chromosome"/>
</dbReference>
<protein>
    <submittedName>
        <fullName evidence="2">Anti-sigma regulatory factor serine/threonine protein kinase</fullName>
    </submittedName>
</protein>
<dbReference type="Gene3D" id="3.30.565.10">
    <property type="entry name" value="Histidine kinase-like ATPase, C-terminal domain"/>
    <property type="match status" value="1"/>
</dbReference>
<dbReference type="PATRIC" id="fig|634498.28.peg.517"/>
<dbReference type="SUPFAM" id="SSF55874">
    <property type="entry name" value="ATPase domain of HSP90 chaperone/DNA topoisomerase II/histidine kinase"/>
    <property type="match status" value="1"/>
</dbReference>
<reference evidence="2 3" key="1">
    <citation type="journal article" date="2010" name="PLoS ONE">
        <title>The genome sequence of the rumen methanogen Methanobrevibacter ruminantium reveals new possibilities for controlling ruminant methane emissions.</title>
        <authorList>
            <person name="Leahy S.C."/>
            <person name="Kelly W.J."/>
            <person name="Altermann E."/>
            <person name="Ronimus R.S."/>
            <person name="Yeoman C.J."/>
            <person name="Pacheco D.M."/>
            <person name="Li D."/>
            <person name="Kong Z."/>
            <person name="McTavish S."/>
            <person name="Sang C."/>
            <person name="Lambie S.C."/>
            <person name="Janssen P.H."/>
            <person name="Dey D."/>
            <person name="Attwood G.T."/>
        </authorList>
    </citation>
    <scope>NUCLEOTIDE SEQUENCE [LARGE SCALE GENOMIC DNA]</scope>
    <source>
        <strain evidence="3">ATCC 35063 / DSM 1093 / JCM 13430 / OCM 146 / M1</strain>
    </source>
</reference>
<dbReference type="KEGG" id="mru:mru_0516"/>
<dbReference type="InterPro" id="IPR036890">
    <property type="entry name" value="HATPase_C_sf"/>
</dbReference>
<dbReference type="STRING" id="634498.mru_0516"/>
<gene>
    <name evidence="2" type="ordered locus">mru_0516</name>
</gene>
<name>D3E184_METRM</name>
<dbReference type="GO" id="GO:0004674">
    <property type="term" value="F:protein serine/threonine kinase activity"/>
    <property type="evidence" value="ECO:0007669"/>
    <property type="project" value="UniProtKB-KW"/>
</dbReference>
<keyword evidence="2" id="KW-0418">Kinase</keyword>
<keyword evidence="3" id="KW-1185">Reference proteome</keyword>
<feature type="domain" description="Histidine kinase/HSP90-like ATPase" evidence="1">
    <location>
        <begin position="30"/>
        <end position="122"/>
    </location>
</feature>
<dbReference type="Pfam" id="PF13581">
    <property type="entry name" value="HATPase_c_2"/>
    <property type="match status" value="1"/>
</dbReference>
<dbReference type="eggNOG" id="arCOG06892">
    <property type="taxonomic scope" value="Archaea"/>
</dbReference>
<dbReference type="InterPro" id="IPR003594">
    <property type="entry name" value="HATPase_dom"/>
</dbReference>
<dbReference type="AlphaFoldDB" id="D3E184"/>
<organism evidence="2 3">
    <name type="scientific">Methanobrevibacter ruminantium (strain ATCC 35063 / DSM 1093 / JCM 13430 / OCM 146 / M1)</name>
    <name type="common">Methanobacterium ruminantium</name>
    <dbReference type="NCBI Taxonomy" id="634498"/>
    <lineage>
        <taxon>Archaea</taxon>
        <taxon>Methanobacteriati</taxon>
        <taxon>Methanobacteriota</taxon>
        <taxon>Methanomada group</taxon>
        <taxon>Methanobacteria</taxon>
        <taxon>Methanobacteriales</taxon>
        <taxon>Methanobacteriaceae</taxon>
        <taxon>Methanobrevibacter</taxon>
    </lineage>
</organism>
<evidence type="ECO:0000313" key="3">
    <source>
        <dbReference type="Proteomes" id="UP000008680"/>
    </source>
</evidence>
<keyword evidence="2" id="KW-0808">Transferase</keyword>
<proteinExistence type="predicted"/>